<dbReference type="InterPro" id="IPR016169">
    <property type="entry name" value="FAD-bd_PCMH_sub2"/>
</dbReference>
<dbReference type="PROSITE" id="PS51387">
    <property type="entry name" value="FAD_PCMH"/>
    <property type="match status" value="1"/>
</dbReference>
<dbReference type="SUPFAM" id="SSF56176">
    <property type="entry name" value="FAD-binding/transporter-associated domain-like"/>
    <property type="match status" value="1"/>
</dbReference>
<evidence type="ECO:0000259" key="9">
    <source>
        <dbReference type="PROSITE" id="PS51387"/>
    </source>
</evidence>
<proteinExistence type="predicted"/>
<evidence type="ECO:0000256" key="1">
    <source>
        <dbReference type="ARBA" id="ARBA00004167"/>
    </source>
</evidence>
<dbReference type="GO" id="GO:0071949">
    <property type="term" value="F:FAD binding"/>
    <property type="evidence" value="ECO:0007669"/>
    <property type="project" value="InterPro"/>
</dbReference>
<dbReference type="Proteomes" id="UP000182498">
    <property type="component" value="Unassembled WGS sequence"/>
</dbReference>
<dbReference type="RefSeq" id="WP_073883437.1">
    <property type="nucleotide sequence ID" value="NZ_FAUH01000002.1"/>
</dbReference>
<keyword evidence="6" id="KW-1133">Transmembrane helix</keyword>
<evidence type="ECO:0000256" key="7">
    <source>
        <dbReference type="ARBA" id="ARBA00023002"/>
    </source>
</evidence>
<evidence type="ECO:0000313" key="11">
    <source>
        <dbReference type="Proteomes" id="UP000182498"/>
    </source>
</evidence>
<dbReference type="AlphaFoldDB" id="A0A0X2NJY3"/>
<keyword evidence="11" id="KW-1185">Reference proteome</keyword>
<protein>
    <recommendedName>
        <fullName evidence="2">Delta(24)-sterol reductase</fullName>
        <ecNumber evidence="2">1.3.1.72</ecNumber>
    </recommendedName>
</protein>
<dbReference type="PANTHER" id="PTHR10801">
    <property type="entry name" value="24-DEHYDROCHOLESTEROL REDUCTASE"/>
    <property type="match status" value="1"/>
</dbReference>
<keyword evidence="4" id="KW-0812">Transmembrane</keyword>
<comment type="subcellular location">
    <subcellularLocation>
        <location evidence="1">Membrane</location>
        <topology evidence="1">Single-pass membrane protein</topology>
    </subcellularLocation>
</comment>
<keyword evidence="8" id="KW-0472">Membrane</keyword>
<organism evidence="10 11">
    <name type="scientific">Corynebacterium variabile</name>
    <dbReference type="NCBI Taxonomy" id="1727"/>
    <lineage>
        <taxon>Bacteria</taxon>
        <taxon>Bacillati</taxon>
        <taxon>Actinomycetota</taxon>
        <taxon>Actinomycetes</taxon>
        <taxon>Mycobacteriales</taxon>
        <taxon>Corynebacteriaceae</taxon>
        <taxon>Corynebacterium</taxon>
    </lineage>
</organism>
<dbReference type="EMBL" id="FAUH01000002">
    <property type="protein sequence ID" value="CUU65059.1"/>
    <property type="molecule type" value="Genomic_DNA"/>
</dbReference>
<sequence>MSLKDAAVSIAGRLTDRIHIGNGLDQREISPVGWFEHGQAVQRLTDSFAAVPADKRVRLAKKTSNLFRGRSGDMAGLDVSGLHSVIAVDPVDNTADVQGMCTYEDLVDTLLPFGLVPTVVPQLKTITLGGAVTGMGVESTSFRNGLPHEAVLEMDVLTGTGEIVTCSPTQNADLYRGFPNSYGSLGYSVRLKITCEKVPAYVELRHVRFDDVESVSAALAEISESKEYDGQQVDYLDGVVFSLDEAYLTLGRQTDEPGPVSDYTRGGIYYRSLQHPTGVSYDRLTIRDYLWRWDIDWFWCNRAFGTQNPTIRTLWPRDLLRSSCYWKIIGWDRRYDLADRIEAHNGRPPRERVVQDIEVTPANLPEYLTWFFTHCEIEPVWLCPIRLAGGVESLAGRTEVLDTDGAATSPWPLYPLTPGDTWVNVGFWSSVPADLMGADAAPGAFNREIERVVAGLGGHKSLYSEAYYSQEEFAALYGGDLPQKLKAVYDPDGRFPGLYEKIVTSI</sequence>
<dbReference type="InterPro" id="IPR016164">
    <property type="entry name" value="FAD-linked_Oxase-like_C"/>
</dbReference>
<accession>A0A0X2NJY3</accession>
<dbReference type="Gene3D" id="3.30.465.10">
    <property type="match status" value="1"/>
</dbReference>
<evidence type="ECO:0000256" key="2">
    <source>
        <dbReference type="ARBA" id="ARBA00012405"/>
    </source>
</evidence>
<name>A0A0X2NJY3_9CORY</name>
<evidence type="ECO:0000256" key="6">
    <source>
        <dbReference type="ARBA" id="ARBA00022989"/>
    </source>
</evidence>
<dbReference type="InterPro" id="IPR040165">
    <property type="entry name" value="Diminuto-like"/>
</dbReference>
<evidence type="ECO:0000256" key="5">
    <source>
        <dbReference type="ARBA" id="ARBA00022827"/>
    </source>
</evidence>
<evidence type="ECO:0000256" key="4">
    <source>
        <dbReference type="ARBA" id="ARBA00022692"/>
    </source>
</evidence>
<dbReference type="InterPro" id="IPR036318">
    <property type="entry name" value="FAD-bd_PCMH-like_sf"/>
</dbReference>
<gene>
    <name evidence="10" type="ORF">CVAR292_00368</name>
</gene>
<evidence type="ECO:0000256" key="8">
    <source>
        <dbReference type="ARBA" id="ARBA00023136"/>
    </source>
</evidence>
<evidence type="ECO:0000256" key="3">
    <source>
        <dbReference type="ARBA" id="ARBA00022630"/>
    </source>
</evidence>
<dbReference type="PANTHER" id="PTHR10801:SF0">
    <property type="entry name" value="DELTA(24)-STEROL REDUCTASE"/>
    <property type="match status" value="1"/>
</dbReference>
<evidence type="ECO:0000313" key="10">
    <source>
        <dbReference type="EMBL" id="CUU65059.1"/>
    </source>
</evidence>
<dbReference type="EC" id="1.3.1.72" evidence="2"/>
<keyword evidence="3" id="KW-0285">Flavoprotein</keyword>
<reference evidence="11" key="1">
    <citation type="submission" date="2015-11" db="EMBL/GenBank/DDBJ databases">
        <authorList>
            <person name="Dugat-Bony E."/>
        </authorList>
    </citation>
    <scope>NUCLEOTIDE SEQUENCE [LARGE SCALE GENOMIC DNA]</scope>
    <source>
        <strain evidence="11">Mu292</strain>
    </source>
</reference>
<dbReference type="InterPro" id="IPR006094">
    <property type="entry name" value="Oxid_FAD_bind_N"/>
</dbReference>
<keyword evidence="5" id="KW-0274">FAD</keyword>
<dbReference type="GO" id="GO:0050614">
    <property type="term" value="F:Delta24-sterol reductase activity"/>
    <property type="evidence" value="ECO:0007669"/>
    <property type="project" value="UniProtKB-EC"/>
</dbReference>
<dbReference type="SUPFAM" id="SSF55103">
    <property type="entry name" value="FAD-linked oxidases, C-terminal domain"/>
    <property type="match status" value="1"/>
</dbReference>
<dbReference type="OrthoDB" id="5482059at2"/>
<keyword evidence="7" id="KW-0560">Oxidoreductase</keyword>
<dbReference type="InterPro" id="IPR016166">
    <property type="entry name" value="FAD-bd_PCMH"/>
</dbReference>
<dbReference type="Pfam" id="PF01565">
    <property type="entry name" value="FAD_binding_4"/>
    <property type="match status" value="1"/>
</dbReference>
<feature type="domain" description="FAD-binding PCMH-type" evidence="9">
    <location>
        <begin position="27"/>
        <end position="198"/>
    </location>
</feature>
<dbReference type="GO" id="GO:0016020">
    <property type="term" value="C:membrane"/>
    <property type="evidence" value="ECO:0007669"/>
    <property type="project" value="UniProtKB-SubCell"/>
</dbReference>